<dbReference type="AlphaFoldDB" id="A0A1B6K5R7"/>
<keyword evidence="1" id="KW-0175">Coiled coil</keyword>
<gene>
    <name evidence="3" type="ORF">g.46293</name>
</gene>
<feature type="compositionally biased region" description="Basic and acidic residues" evidence="2">
    <location>
        <begin position="103"/>
        <end position="112"/>
    </location>
</feature>
<feature type="region of interest" description="Disordered" evidence="2">
    <location>
        <begin position="101"/>
        <end position="120"/>
    </location>
</feature>
<feature type="coiled-coil region" evidence="1">
    <location>
        <begin position="162"/>
        <end position="189"/>
    </location>
</feature>
<evidence type="ECO:0000256" key="1">
    <source>
        <dbReference type="SAM" id="Coils"/>
    </source>
</evidence>
<accession>A0A1B6K5R7</accession>
<reference evidence="3" key="1">
    <citation type="submission" date="2015-11" db="EMBL/GenBank/DDBJ databases">
        <title>De novo transcriptome assembly of four potential Pierce s Disease insect vectors from Arizona vineyards.</title>
        <authorList>
            <person name="Tassone E.E."/>
        </authorList>
    </citation>
    <scope>NUCLEOTIDE SEQUENCE</scope>
</reference>
<name>A0A1B6K5R7_9HEMI</name>
<protein>
    <submittedName>
        <fullName evidence="3">Uncharacterized protein</fullName>
    </submittedName>
</protein>
<proteinExistence type="predicted"/>
<organism evidence="3">
    <name type="scientific">Homalodisca liturata</name>
    <dbReference type="NCBI Taxonomy" id="320908"/>
    <lineage>
        <taxon>Eukaryota</taxon>
        <taxon>Metazoa</taxon>
        <taxon>Ecdysozoa</taxon>
        <taxon>Arthropoda</taxon>
        <taxon>Hexapoda</taxon>
        <taxon>Insecta</taxon>
        <taxon>Pterygota</taxon>
        <taxon>Neoptera</taxon>
        <taxon>Paraneoptera</taxon>
        <taxon>Hemiptera</taxon>
        <taxon>Auchenorrhyncha</taxon>
        <taxon>Membracoidea</taxon>
        <taxon>Cicadellidae</taxon>
        <taxon>Cicadellinae</taxon>
        <taxon>Proconiini</taxon>
        <taxon>Homalodisca</taxon>
    </lineage>
</organism>
<feature type="non-terminal residue" evidence="3">
    <location>
        <position position="1"/>
    </location>
</feature>
<evidence type="ECO:0000256" key="2">
    <source>
        <dbReference type="SAM" id="MobiDB-lite"/>
    </source>
</evidence>
<evidence type="ECO:0000313" key="3">
    <source>
        <dbReference type="EMBL" id="JAT06793.1"/>
    </source>
</evidence>
<feature type="region of interest" description="Disordered" evidence="2">
    <location>
        <begin position="66"/>
        <end position="92"/>
    </location>
</feature>
<feature type="non-terminal residue" evidence="3">
    <location>
        <position position="192"/>
    </location>
</feature>
<sequence length="192" mass="21721">EGEISSLSQHQQELVNNLSTDLAAMKAEKQQLQIMVEKYRSEDSVSFPQLIEVMLAEKNADIDQLQHRVEELQSQQENSSKSQSKSKSCRVSFADEVSYSRLTDGERAREAPQESNSIKPFFSTPLSTIEEGIRLVPRVIGEDISKIPVHSDINFNSSPNRASQLESVLSQLKEELEQKSQRLLECEAQLKE</sequence>
<feature type="compositionally biased region" description="Low complexity" evidence="2">
    <location>
        <begin position="72"/>
        <end position="86"/>
    </location>
</feature>
<dbReference type="EMBL" id="GECU01000914">
    <property type="protein sequence ID" value="JAT06793.1"/>
    <property type="molecule type" value="Transcribed_RNA"/>
</dbReference>